<evidence type="ECO:0000256" key="8">
    <source>
        <dbReference type="ARBA" id="ARBA00022801"/>
    </source>
</evidence>
<dbReference type="GO" id="GO:0046872">
    <property type="term" value="F:metal ion binding"/>
    <property type="evidence" value="ECO:0007669"/>
    <property type="project" value="UniProtKB-UniRule"/>
</dbReference>
<dbReference type="GO" id="GO:0008237">
    <property type="term" value="F:metallopeptidase activity"/>
    <property type="evidence" value="ECO:0007669"/>
    <property type="project" value="UniProtKB-UniRule"/>
</dbReference>
<evidence type="ECO:0000256" key="9">
    <source>
        <dbReference type="ARBA" id="ARBA00022833"/>
    </source>
</evidence>
<evidence type="ECO:0000256" key="11">
    <source>
        <dbReference type="ARBA" id="ARBA00023049"/>
    </source>
</evidence>
<evidence type="ECO:0000256" key="10">
    <source>
        <dbReference type="ARBA" id="ARBA00022989"/>
    </source>
</evidence>
<sequence length="359" mass="37984">MGRPFGIPIYVSPTWFIVAIVITVMFEPQVSQHVSRPLSYIVALAYAVLLYASVLVHEIGHSVVARLFGLPVRAITLHILGGVSEIETEPQTPGREFLVAAAGPLLSLLLGVAGYVTLVLVPLPGVAVLLIQALTLANLIVAVFNLLPGLPLDGGRLVRAAVWKVTGRQRTATVAAGWSGRVVAVIVLILGAALSVTGGGNRWLTVIWAAFVASFIWIGAGEAIRVARIRDRIPLLSARALARRAIQVPQSTPLAEAVRRAQEAGAGAIVVVGHDDDPVGIVSETAVIATPEHRRPWVDAFSLTRALDPDMILPADISGEDLVAAIGRAPASEYLLVERTGEMYGVLAAEDVSKSFAWA</sequence>
<feature type="binding site" evidence="16">
    <location>
        <position position="61"/>
    </location>
    <ligand>
        <name>Zn(2+)</name>
        <dbReference type="ChEBI" id="CHEBI:29105"/>
        <note>catalytic</note>
    </ligand>
</feature>
<keyword evidence="9 14" id="KW-0862">Zinc</keyword>
<dbReference type="GO" id="GO:0005886">
    <property type="term" value="C:plasma membrane"/>
    <property type="evidence" value="ECO:0007669"/>
    <property type="project" value="UniProtKB-SubCell"/>
</dbReference>
<dbReference type="Pfam" id="PF02163">
    <property type="entry name" value="Peptidase_M50"/>
    <property type="match status" value="2"/>
</dbReference>
<keyword evidence="20" id="KW-1185">Reference proteome</keyword>
<dbReference type="InterPro" id="IPR046342">
    <property type="entry name" value="CBS_dom_sf"/>
</dbReference>
<dbReference type="Proteomes" id="UP000316096">
    <property type="component" value="Unassembled WGS sequence"/>
</dbReference>
<feature type="binding site" evidence="16">
    <location>
        <position position="153"/>
    </location>
    <ligand>
        <name>Zn(2+)</name>
        <dbReference type="ChEBI" id="CHEBI:29105"/>
        <note>catalytic</note>
    </ligand>
</feature>
<evidence type="ECO:0000313" key="19">
    <source>
        <dbReference type="EMBL" id="TQM01496.1"/>
    </source>
</evidence>
<protein>
    <recommendedName>
        <fullName evidence="14">Zinc metalloprotease</fullName>
    </recommendedName>
</protein>
<keyword evidence="6 14" id="KW-0479">Metal-binding</keyword>
<gene>
    <name evidence="19" type="ORF">FB559_7256</name>
</gene>
<dbReference type="Gene3D" id="3.10.580.10">
    <property type="entry name" value="CBS-domain"/>
    <property type="match status" value="1"/>
</dbReference>
<keyword evidence="7" id="KW-0677">Repeat</keyword>
<evidence type="ECO:0000256" key="3">
    <source>
        <dbReference type="ARBA" id="ARBA00022475"/>
    </source>
</evidence>
<comment type="subcellular location">
    <subcellularLocation>
        <location evidence="1 14">Cell membrane</location>
        <topology evidence="1 14">Multi-pass membrane protein</topology>
    </subcellularLocation>
</comment>
<proteinExistence type="inferred from homology"/>
<dbReference type="PANTHER" id="PTHR39188">
    <property type="entry name" value="MEMBRANE-ASSOCIATED ZINC METALLOPROTEASE M50B"/>
    <property type="match status" value="1"/>
</dbReference>
<evidence type="ECO:0000256" key="4">
    <source>
        <dbReference type="ARBA" id="ARBA00022670"/>
    </source>
</evidence>
<comment type="cofactor">
    <cofactor evidence="14 16">
        <name>Zn(2+)</name>
        <dbReference type="ChEBI" id="CHEBI:29105"/>
    </cofactor>
    <text evidence="14 16">Binds 1 zinc ion per subunit.</text>
</comment>
<reference evidence="19 20" key="1">
    <citation type="submission" date="2019-06" db="EMBL/GenBank/DDBJ databases">
        <title>Sequencing the genomes of 1000 actinobacteria strains.</title>
        <authorList>
            <person name="Klenk H.-P."/>
        </authorList>
    </citation>
    <scope>NUCLEOTIDE SEQUENCE [LARGE SCALE GENOMIC DNA]</scope>
    <source>
        <strain evidence="19 20">DSM 102200</strain>
    </source>
</reference>
<evidence type="ECO:0000313" key="20">
    <source>
        <dbReference type="Proteomes" id="UP000316096"/>
    </source>
</evidence>
<evidence type="ECO:0000256" key="13">
    <source>
        <dbReference type="ARBA" id="ARBA00023136"/>
    </source>
</evidence>
<keyword evidence="8 14" id="KW-0378">Hydrolase</keyword>
<keyword evidence="3 14" id="KW-1003">Cell membrane</keyword>
<evidence type="ECO:0000256" key="5">
    <source>
        <dbReference type="ARBA" id="ARBA00022692"/>
    </source>
</evidence>
<keyword evidence="11 14" id="KW-0482">Metalloprotease</keyword>
<keyword evidence="13 14" id="KW-0472">Membrane</keyword>
<keyword evidence="5 14" id="KW-0812">Transmembrane</keyword>
<dbReference type="PROSITE" id="PS51371">
    <property type="entry name" value="CBS"/>
    <property type="match status" value="1"/>
</dbReference>
<evidence type="ECO:0000256" key="12">
    <source>
        <dbReference type="ARBA" id="ARBA00023122"/>
    </source>
</evidence>
<comment type="caution">
    <text evidence="19">The sequence shown here is derived from an EMBL/GenBank/DDBJ whole genome shotgun (WGS) entry which is preliminary data.</text>
</comment>
<evidence type="ECO:0000256" key="1">
    <source>
        <dbReference type="ARBA" id="ARBA00004651"/>
    </source>
</evidence>
<name>A0A543CWL2_9ACTN</name>
<evidence type="ECO:0000259" key="18">
    <source>
        <dbReference type="PROSITE" id="PS51371"/>
    </source>
</evidence>
<evidence type="ECO:0000256" key="6">
    <source>
        <dbReference type="ARBA" id="ARBA00022723"/>
    </source>
</evidence>
<evidence type="ECO:0000256" key="7">
    <source>
        <dbReference type="ARBA" id="ARBA00022737"/>
    </source>
</evidence>
<feature type="domain" description="CBS" evidence="18">
    <location>
        <begin position="241"/>
        <end position="300"/>
    </location>
</feature>
<accession>A0A543CWL2</accession>
<feature type="transmembrane region" description="Helical" evidence="14">
    <location>
        <begin position="126"/>
        <end position="147"/>
    </location>
</feature>
<evidence type="ECO:0000256" key="2">
    <source>
        <dbReference type="ARBA" id="ARBA00007931"/>
    </source>
</evidence>
<keyword evidence="4 14" id="KW-0645">Protease</keyword>
<feature type="transmembrane region" description="Helical" evidence="14">
    <location>
        <begin position="203"/>
        <end position="224"/>
    </location>
</feature>
<feature type="transmembrane region" description="Helical" evidence="14">
    <location>
        <begin position="6"/>
        <end position="26"/>
    </location>
</feature>
<feature type="transmembrane region" description="Helical" evidence="14">
    <location>
        <begin position="97"/>
        <end position="120"/>
    </location>
</feature>
<feature type="active site" evidence="15">
    <location>
        <position position="58"/>
    </location>
</feature>
<dbReference type="EMBL" id="VFOZ01000001">
    <property type="protein sequence ID" value="TQM01496.1"/>
    <property type="molecule type" value="Genomic_DNA"/>
</dbReference>
<dbReference type="InterPro" id="IPR016483">
    <property type="entry name" value="UCP006404_Pept_M50_CBS"/>
</dbReference>
<keyword evidence="12 17" id="KW-0129">CBS domain</keyword>
<dbReference type="OrthoDB" id="9781963at2"/>
<dbReference type="InterPro" id="IPR000644">
    <property type="entry name" value="CBS_dom"/>
</dbReference>
<feature type="transmembrane region" description="Helical" evidence="14">
    <location>
        <begin position="63"/>
        <end position="85"/>
    </location>
</feature>
<dbReference type="AlphaFoldDB" id="A0A543CWL2"/>
<dbReference type="InterPro" id="IPR008915">
    <property type="entry name" value="Peptidase_M50"/>
</dbReference>
<evidence type="ECO:0000256" key="17">
    <source>
        <dbReference type="PROSITE-ProRule" id="PRU00703"/>
    </source>
</evidence>
<evidence type="ECO:0000256" key="14">
    <source>
        <dbReference type="PIRNR" id="PIRNR006404"/>
    </source>
</evidence>
<comment type="similarity">
    <text evidence="2 14">Belongs to the peptidase M50B family.</text>
</comment>
<feature type="transmembrane region" description="Helical" evidence="14">
    <location>
        <begin position="178"/>
        <end position="197"/>
    </location>
</feature>
<dbReference type="CDD" id="cd06164">
    <property type="entry name" value="S2P-M50_SpoIVFB_CBS"/>
    <property type="match status" value="1"/>
</dbReference>
<dbReference type="PIRSF" id="PIRSF006404">
    <property type="entry name" value="UCP006404_Pept_M50_CBS"/>
    <property type="match status" value="1"/>
</dbReference>
<feature type="binding site" evidence="16">
    <location>
        <position position="57"/>
    </location>
    <ligand>
        <name>Zn(2+)</name>
        <dbReference type="ChEBI" id="CHEBI:29105"/>
        <note>catalytic</note>
    </ligand>
</feature>
<dbReference type="GO" id="GO:0006508">
    <property type="term" value="P:proteolysis"/>
    <property type="evidence" value="ECO:0007669"/>
    <property type="project" value="UniProtKB-KW"/>
</dbReference>
<dbReference type="SUPFAM" id="SSF54631">
    <property type="entry name" value="CBS-domain pair"/>
    <property type="match status" value="1"/>
</dbReference>
<dbReference type="PANTHER" id="PTHR39188:SF3">
    <property type="entry name" value="STAGE IV SPORULATION PROTEIN FB"/>
    <property type="match status" value="1"/>
</dbReference>
<evidence type="ECO:0000256" key="16">
    <source>
        <dbReference type="PIRSR" id="PIRSR006404-2"/>
    </source>
</evidence>
<organism evidence="19 20">
    <name type="scientific">Actinoallomurus bryophytorum</name>
    <dbReference type="NCBI Taxonomy" id="1490222"/>
    <lineage>
        <taxon>Bacteria</taxon>
        <taxon>Bacillati</taxon>
        <taxon>Actinomycetota</taxon>
        <taxon>Actinomycetes</taxon>
        <taxon>Streptosporangiales</taxon>
        <taxon>Thermomonosporaceae</taxon>
        <taxon>Actinoallomurus</taxon>
    </lineage>
</organism>
<feature type="transmembrane region" description="Helical" evidence="14">
    <location>
        <begin position="38"/>
        <end position="57"/>
    </location>
</feature>
<keyword evidence="10 14" id="KW-1133">Transmembrane helix</keyword>
<dbReference type="Pfam" id="PF00571">
    <property type="entry name" value="CBS"/>
    <property type="match status" value="1"/>
</dbReference>
<evidence type="ECO:0000256" key="15">
    <source>
        <dbReference type="PIRSR" id="PIRSR006404-1"/>
    </source>
</evidence>